<name>A0AA38X7M5_9EURO</name>
<comment type="caution">
    <text evidence="2">The sequence shown here is derived from an EMBL/GenBank/DDBJ whole genome shotgun (WGS) entry which is preliminary data.</text>
</comment>
<organism evidence="2 3">
    <name type="scientific">Cladophialophora chaetospira</name>
    <dbReference type="NCBI Taxonomy" id="386627"/>
    <lineage>
        <taxon>Eukaryota</taxon>
        <taxon>Fungi</taxon>
        <taxon>Dikarya</taxon>
        <taxon>Ascomycota</taxon>
        <taxon>Pezizomycotina</taxon>
        <taxon>Eurotiomycetes</taxon>
        <taxon>Chaetothyriomycetidae</taxon>
        <taxon>Chaetothyriales</taxon>
        <taxon>Herpotrichiellaceae</taxon>
        <taxon>Cladophialophora</taxon>
    </lineage>
</organism>
<keyword evidence="3" id="KW-1185">Reference proteome</keyword>
<gene>
    <name evidence="2" type="ORF">H2200_007345</name>
</gene>
<dbReference type="InterPro" id="IPR036409">
    <property type="entry name" value="Aldolase_II/adducin_N_sf"/>
</dbReference>
<dbReference type="SUPFAM" id="SSF53639">
    <property type="entry name" value="AraD/HMP-PK domain-like"/>
    <property type="match status" value="1"/>
</dbReference>
<dbReference type="InterPro" id="IPR001303">
    <property type="entry name" value="Aldolase_II/adducin_N"/>
</dbReference>
<evidence type="ECO:0000313" key="2">
    <source>
        <dbReference type="EMBL" id="KAJ9608357.1"/>
    </source>
</evidence>
<accession>A0AA38X7M5</accession>
<dbReference type="EMBL" id="JAPDRK010000010">
    <property type="protein sequence ID" value="KAJ9608357.1"/>
    <property type="molecule type" value="Genomic_DNA"/>
</dbReference>
<dbReference type="AlphaFoldDB" id="A0AA38X7M5"/>
<reference evidence="2" key="1">
    <citation type="submission" date="2022-10" db="EMBL/GenBank/DDBJ databases">
        <title>Culturing micro-colonial fungi from biological soil crusts in the Mojave desert and describing Neophaeococcomyces mojavensis, and introducing the new genera and species Taxawa tesnikishii.</title>
        <authorList>
            <person name="Kurbessoian T."/>
            <person name="Stajich J.E."/>
        </authorList>
    </citation>
    <scope>NUCLEOTIDE SEQUENCE</scope>
    <source>
        <strain evidence="2">TK_41</strain>
    </source>
</reference>
<dbReference type="GO" id="GO:0051015">
    <property type="term" value="F:actin filament binding"/>
    <property type="evidence" value="ECO:0007669"/>
    <property type="project" value="TreeGrafter"/>
</dbReference>
<dbReference type="Proteomes" id="UP001172673">
    <property type="component" value="Unassembled WGS sequence"/>
</dbReference>
<protein>
    <recommendedName>
        <fullName evidence="1">Class II aldolase/adducin N-terminal domain-containing protein</fullName>
    </recommendedName>
</protein>
<dbReference type="NCBIfam" id="NF004855">
    <property type="entry name" value="PRK06208.1"/>
    <property type="match status" value="1"/>
</dbReference>
<dbReference type="PANTHER" id="PTHR10672:SF39">
    <property type="entry name" value="CLASS II ALDOLASE_ADDUCIN N-TERMINAL DOMAIN-CONTAINING PROTEIN"/>
    <property type="match status" value="1"/>
</dbReference>
<dbReference type="GO" id="GO:0005856">
    <property type="term" value="C:cytoskeleton"/>
    <property type="evidence" value="ECO:0007669"/>
    <property type="project" value="TreeGrafter"/>
</dbReference>
<dbReference type="Gene3D" id="3.40.225.10">
    <property type="entry name" value="Class II aldolase/adducin N-terminal domain"/>
    <property type="match status" value="1"/>
</dbReference>
<evidence type="ECO:0000313" key="3">
    <source>
        <dbReference type="Proteomes" id="UP001172673"/>
    </source>
</evidence>
<dbReference type="FunFam" id="3.40.225.10:FF:000009">
    <property type="entry name" value="Class II aldolase/adducin N-terminal"/>
    <property type="match status" value="1"/>
</dbReference>
<dbReference type="SMART" id="SM01007">
    <property type="entry name" value="Aldolase_II"/>
    <property type="match status" value="1"/>
</dbReference>
<dbReference type="PANTHER" id="PTHR10672">
    <property type="entry name" value="ADDUCIN"/>
    <property type="match status" value="1"/>
</dbReference>
<proteinExistence type="predicted"/>
<dbReference type="InterPro" id="IPR051017">
    <property type="entry name" value="Aldolase-II_Adducin_sf"/>
</dbReference>
<feature type="domain" description="Class II aldolase/adducin N-terminal" evidence="1">
    <location>
        <begin position="50"/>
        <end position="258"/>
    </location>
</feature>
<sequence>MAPALDVYDSSTPSNVAVGGLGTTVSGKKLKVRSYPQFKSLEEERLYRKQHLAAAFRVFADRGFDEGVAGHISVRDPILTDHFWLNPLSQHFSLISVSDLTLLVAASYFGAMVQHTLAMLLHVLTLLWILVNEDGQVVEGDEPINAAAFAIHSEIHKARPDVHAACHAHSVYGKAFSVFGRKLDMMTQDSLRFYNDHAVYDNFGGVVLDREEGRRIGKALGNAKAVILQNHGLLTVGKTVDAAAFWFISLDKTCHAQLLADAASAGSGHKIKLIDDAEAEFSYQQVGTDDKGWLAFQPYYDEQLAKTNGNFLK</sequence>
<evidence type="ECO:0000259" key="1">
    <source>
        <dbReference type="SMART" id="SM01007"/>
    </source>
</evidence>
<dbReference type="Pfam" id="PF00596">
    <property type="entry name" value="Aldolase_II"/>
    <property type="match status" value="2"/>
</dbReference>